<feature type="chain" id="PRO_5026893483" evidence="10">
    <location>
        <begin position="20"/>
        <end position="134"/>
    </location>
</feature>
<dbReference type="PANTHER" id="PTHR21137">
    <property type="entry name" value="ODORANT RECEPTOR"/>
    <property type="match status" value="1"/>
</dbReference>
<evidence type="ECO:0000256" key="2">
    <source>
        <dbReference type="ARBA" id="ARBA00022475"/>
    </source>
</evidence>
<name>A0A6J1Q5N8_9HYME</name>
<evidence type="ECO:0000256" key="4">
    <source>
        <dbReference type="ARBA" id="ARBA00022692"/>
    </source>
</evidence>
<dbReference type="PANTHER" id="PTHR21137:SF35">
    <property type="entry name" value="ODORANT RECEPTOR 19A-RELATED"/>
    <property type="match status" value="1"/>
</dbReference>
<keyword evidence="11" id="KW-1185">Reference proteome</keyword>
<dbReference type="GeneID" id="112457908"/>
<evidence type="ECO:0000256" key="7">
    <source>
        <dbReference type="ARBA" id="ARBA00023136"/>
    </source>
</evidence>
<feature type="signal peptide" evidence="10">
    <location>
        <begin position="1"/>
        <end position="19"/>
    </location>
</feature>
<evidence type="ECO:0000256" key="3">
    <source>
        <dbReference type="ARBA" id="ARBA00022606"/>
    </source>
</evidence>
<evidence type="ECO:0000256" key="8">
    <source>
        <dbReference type="ARBA" id="ARBA00023170"/>
    </source>
</evidence>
<keyword evidence="3" id="KW-0716">Sensory transduction</keyword>
<protein>
    <submittedName>
        <fullName evidence="12">Uncharacterized protein LOC112457908</fullName>
    </submittedName>
</protein>
<evidence type="ECO:0000256" key="1">
    <source>
        <dbReference type="ARBA" id="ARBA00004651"/>
    </source>
</evidence>
<dbReference type="Proteomes" id="UP000504618">
    <property type="component" value="Unplaced"/>
</dbReference>
<evidence type="ECO:0000256" key="10">
    <source>
        <dbReference type="SAM" id="SignalP"/>
    </source>
</evidence>
<keyword evidence="4" id="KW-0812">Transmembrane</keyword>
<dbReference type="AlphaFoldDB" id="A0A6J1Q5N8"/>
<reference evidence="12" key="1">
    <citation type="submission" date="2025-08" db="UniProtKB">
        <authorList>
            <consortium name="RefSeq"/>
        </authorList>
    </citation>
    <scope>IDENTIFICATION</scope>
    <source>
        <tissue evidence="12">Whole body</tissue>
    </source>
</reference>
<dbReference type="GO" id="GO:0005549">
    <property type="term" value="F:odorant binding"/>
    <property type="evidence" value="ECO:0007669"/>
    <property type="project" value="InterPro"/>
</dbReference>
<dbReference type="GO" id="GO:0007165">
    <property type="term" value="P:signal transduction"/>
    <property type="evidence" value="ECO:0007669"/>
    <property type="project" value="UniProtKB-KW"/>
</dbReference>
<dbReference type="GO" id="GO:0004984">
    <property type="term" value="F:olfactory receptor activity"/>
    <property type="evidence" value="ECO:0007669"/>
    <property type="project" value="InterPro"/>
</dbReference>
<keyword evidence="7" id="KW-0472">Membrane</keyword>
<organism evidence="11 12">
    <name type="scientific">Temnothorax curvispinosus</name>
    <dbReference type="NCBI Taxonomy" id="300111"/>
    <lineage>
        <taxon>Eukaryota</taxon>
        <taxon>Metazoa</taxon>
        <taxon>Ecdysozoa</taxon>
        <taxon>Arthropoda</taxon>
        <taxon>Hexapoda</taxon>
        <taxon>Insecta</taxon>
        <taxon>Pterygota</taxon>
        <taxon>Neoptera</taxon>
        <taxon>Endopterygota</taxon>
        <taxon>Hymenoptera</taxon>
        <taxon>Apocrita</taxon>
        <taxon>Aculeata</taxon>
        <taxon>Formicoidea</taxon>
        <taxon>Formicidae</taxon>
        <taxon>Myrmicinae</taxon>
        <taxon>Temnothorax</taxon>
    </lineage>
</organism>
<evidence type="ECO:0000256" key="5">
    <source>
        <dbReference type="ARBA" id="ARBA00022725"/>
    </source>
</evidence>
<keyword evidence="6" id="KW-1133">Transmembrane helix</keyword>
<accession>A0A6J1Q5N8</accession>
<dbReference type="GO" id="GO:0005886">
    <property type="term" value="C:plasma membrane"/>
    <property type="evidence" value="ECO:0007669"/>
    <property type="project" value="UniProtKB-SubCell"/>
</dbReference>
<evidence type="ECO:0000313" key="12">
    <source>
        <dbReference type="RefSeq" id="XP_024876988.1"/>
    </source>
</evidence>
<evidence type="ECO:0000256" key="6">
    <source>
        <dbReference type="ARBA" id="ARBA00022989"/>
    </source>
</evidence>
<keyword evidence="2" id="KW-1003">Cell membrane</keyword>
<evidence type="ECO:0000313" key="11">
    <source>
        <dbReference type="Proteomes" id="UP000504618"/>
    </source>
</evidence>
<keyword evidence="10" id="KW-0732">Signal</keyword>
<evidence type="ECO:0000256" key="9">
    <source>
        <dbReference type="ARBA" id="ARBA00023224"/>
    </source>
</evidence>
<dbReference type="RefSeq" id="XP_024876988.1">
    <property type="nucleotide sequence ID" value="XM_025021220.1"/>
</dbReference>
<sequence>MFVIISSIVTICSLAAVFAMHACGQLNVMHTWLNEFTEEKKTHLAEQRLAAIVKHHCRILSFVQQIESIMNKACLAELMGCTMNMCLFGYYVIMNWSVLDRAKILSHFMGYITASTNIFIYCYIGEILTEEVIS</sequence>
<dbReference type="OrthoDB" id="6617147at2759"/>
<dbReference type="InterPro" id="IPR004117">
    <property type="entry name" value="7tm6_olfct_rcpt"/>
</dbReference>
<comment type="subcellular location">
    <subcellularLocation>
        <location evidence="1">Cell membrane</location>
        <topology evidence="1">Multi-pass membrane protein</topology>
    </subcellularLocation>
</comment>
<dbReference type="Pfam" id="PF02949">
    <property type="entry name" value="7tm_6"/>
    <property type="match status" value="1"/>
</dbReference>
<proteinExistence type="predicted"/>
<keyword evidence="5" id="KW-0552">Olfaction</keyword>
<gene>
    <name evidence="12" type="primary">LOC112457908</name>
</gene>
<keyword evidence="9" id="KW-0807">Transducer</keyword>
<keyword evidence="8" id="KW-0675">Receptor</keyword>